<evidence type="ECO:0000313" key="1">
    <source>
        <dbReference type="EMBL" id="JAD27480.1"/>
    </source>
</evidence>
<accession>A0A0A8YRJ5</accession>
<dbReference type="EMBL" id="GBRH01270415">
    <property type="protein sequence ID" value="JAD27480.1"/>
    <property type="molecule type" value="Transcribed_RNA"/>
</dbReference>
<sequence>MRPATADEWSLVLSPSLSP</sequence>
<dbReference type="AlphaFoldDB" id="A0A0A8YRJ5"/>
<reference evidence="1" key="1">
    <citation type="submission" date="2014-09" db="EMBL/GenBank/DDBJ databases">
        <authorList>
            <person name="Magalhaes I.L.F."/>
            <person name="Oliveira U."/>
            <person name="Santos F.R."/>
            <person name="Vidigal T.H.D.A."/>
            <person name="Brescovit A.D."/>
            <person name="Santos A.J."/>
        </authorList>
    </citation>
    <scope>NUCLEOTIDE SEQUENCE</scope>
    <source>
        <tissue evidence="1">Shoot tissue taken approximately 20 cm above the soil surface</tissue>
    </source>
</reference>
<organism evidence="1">
    <name type="scientific">Arundo donax</name>
    <name type="common">Giant reed</name>
    <name type="synonym">Donax arundinaceus</name>
    <dbReference type="NCBI Taxonomy" id="35708"/>
    <lineage>
        <taxon>Eukaryota</taxon>
        <taxon>Viridiplantae</taxon>
        <taxon>Streptophyta</taxon>
        <taxon>Embryophyta</taxon>
        <taxon>Tracheophyta</taxon>
        <taxon>Spermatophyta</taxon>
        <taxon>Magnoliopsida</taxon>
        <taxon>Liliopsida</taxon>
        <taxon>Poales</taxon>
        <taxon>Poaceae</taxon>
        <taxon>PACMAD clade</taxon>
        <taxon>Arundinoideae</taxon>
        <taxon>Arundineae</taxon>
        <taxon>Arundo</taxon>
    </lineage>
</organism>
<proteinExistence type="predicted"/>
<name>A0A0A8YRJ5_ARUDO</name>
<protein>
    <submittedName>
        <fullName evidence="1">Uncharacterized protein</fullName>
    </submittedName>
</protein>
<reference evidence="1" key="2">
    <citation type="journal article" date="2015" name="Data Brief">
        <title>Shoot transcriptome of the giant reed, Arundo donax.</title>
        <authorList>
            <person name="Barrero R.A."/>
            <person name="Guerrero F.D."/>
            <person name="Moolhuijzen P."/>
            <person name="Goolsby J.A."/>
            <person name="Tidwell J."/>
            <person name="Bellgard S.E."/>
            <person name="Bellgard M.I."/>
        </authorList>
    </citation>
    <scope>NUCLEOTIDE SEQUENCE</scope>
    <source>
        <tissue evidence="1">Shoot tissue taken approximately 20 cm above the soil surface</tissue>
    </source>
</reference>